<dbReference type="Proteomes" id="UP001140206">
    <property type="component" value="Chromosome 1"/>
</dbReference>
<protein>
    <submittedName>
        <fullName evidence="1">Adenylosuccinate lyase</fullName>
    </submittedName>
</protein>
<keyword evidence="2" id="KW-1185">Reference proteome</keyword>
<accession>A0AAV8HL03</accession>
<sequence length="364" mass="42004">MLLCYQISGQVLDSRTSNEPLDTVFIRMYHGDWTEHLKGLSSFFSQFEFYLVLLNVEVKWLIHISQIPQVNDHLKLDDNGRTELNNVLQNFTVNDAHNMIMTVHPTPENEIVAVMDFLSKKCPRYKLNEVGFDVYQSPFKEDAKNLVYAIMFGRELNYFLFPTMERICGSLYNLEETVFPTMESNIVSGNGNETSEKVNSNRTLIEALNHLVNIARKVSITTQFSGNCRSYDHQNCFLNVDNWQSIWEDFIKLSFKIEYNSKNERIGTVREYLPSLAITIQVFNERLCPFIKELVDRNSGINGQFANNEFAQAESSLFAANEHLDACDLLKDTTDQLLVERMVKGLCYSLFGYLKVLEGLSFLH</sequence>
<dbReference type="Gene3D" id="1.10.275.10">
    <property type="entry name" value="Fumarase/aspartase (N-terminal domain)"/>
    <property type="match status" value="1"/>
</dbReference>
<name>A0AAV8HL03_9POAL</name>
<reference evidence="1" key="1">
    <citation type="submission" date="2022-08" db="EMBL/GenBank/DDBJ databases">
        <authorList>
            <person name="Marques A."/>
        </authorList>
    </citation>
    <scope>NUCLEOTIDE SEQUENCE</scope>
    <source>
        <strain evidence="1">RhyPub2mFocal</strain>
        <tissue evidence="1">Leaves</tissue>
    </source>
</reference>
<comment type="caution">
    <text evidence="1">The sequence shown here is derived from an EMBL/GenBank/DDBJ whole genome shotgun (WGS) entry which is preliminary data.</text>
</comment>
<dbReference type="AlphaFoldDB" id="A0AAV8HL03"/>
<dbReference type="InterPro" id="IPR024083">
    <property type="entry name" value="Fumarase/histidase_N"/>
</dbReference>
<dbReference type="PANTHER" id="PTHR43411">
    <property type="entry name" value="ADENYLOSUCCINATE LYASE"/>
    <property type="match status" value="1"/>
</dbReference>
<gene>
    <name evidence="1" type="ORF">LUZ62_028073</name>
</gene>
<proteinExistence type="predicted"/>
<organism evidence="1 2">
    <name type="scientific">Rhynchospora pubera</name>
    <dbReference type="NCBI Taxonomy" id="906938"/>
    <lineage>
        <taxon>Eukaryota</taxon>
        <taxon>Viridiplantae</taxon>
        <taxon>Streptophyta</taxon>
        <taxon>Embryophyta</taxon>
        <taxon>Tracheophyta</taxon>
        <taxon>Spermatophyta</taxon>
        <taxon>Magnoliopsida</taxon>
        <taxon>Liliopsida</taxon>
        <taxon>Poales</taxon>
        <taxon>Cyperaceae</taxon>
        <taxon>Cyperoideae</taxon>
        <taxon>Rhynchosporeae</taxon>
        <taxon>Rhynchospora</taxon>
    </lineage>
</organism>
<keyword evidence="1" id="KW-0456">Lyase</keyword>
<dbReference type="EMBL" id="JAMFTS010000001">
    <property type="protein sequence ID" value="KAJ4815507.1"/>
    <property type="molecule type" value="Genomic_DNA"/>
</dbReference>
<dbReference type="PANTHER" id="PTHR43411:SF1">
    <property type="entry name" value="ADENYLOSUCCINATE LYASE"/>
    <property type="match status" value="1"/>
</dbReference>
<evidence type="ECO:0000313" key="2">
    <source>
        <dbReference type="Proteomes" id="UP001140206"/>
    </source>
</evidence>
<evidence type="ECO:0000313" key="1">
    <source>
        <dbReference type="EMBL" id="KAJ4815507.1"/>
    </source>
</evidence>
<dbReference type="GO" id="GO:0016829">
    <property type="term" value="F:lyase activity"/>
    <property type="evidence" value="ECO:0007669"/>
    <property type="project" value="UniProtKB-KW"/>
</dbReference>
<dbReference type="InterPro" id="IPR047136">
    <property type="entry name" value="PurB_bact"/>
</dbReference>